<dbReference type="InterPro" id="IPR004360">
    <property type="entry name" value="Glyas_Fos-R_dOase_dom"/>
</dbReference>
<keyword evidence="7" id="KW-0670">Pyruvate</keyword>
<feature type="domain" description="VOC" evidence="6">
    <location>
        <begin position="115"/>
        <end position="240"/>
    </location>
</feature>
<dbReference type="GO" id="GO:0046872">
    <property type="term" value="F:metal ion binding"/>
    <property type="evidence" value="ECO:0007669"/>
    <property type="project" value="UniProtKB-KW"/>
</dbReference>
<feature type="non-terminal residue" evidence="7">
    <location>
        <position position="240"/>
    </location>
</feature>
<reference evidence="7" key="2">
    <citation type="journal article" date="2014" name="ISME J.">
        <title>Microbial stratification in low pH oxic and suboxic macroscopic growths along an acid mine drainage.</title>
        <authorList>
            <person name="Mendez-Garcia C."/>
            <person name="Mesa V."/>
            <person name="Sprenger R.R."/>
            <person name="Richter M."/>
            <person name="Diez M.S."/>
            <person name="Solano J."/>
            <person name="Bargiela R."/>
            <person name="Golyshina O.V."/>
            <person name="Manteca A."/>
            <person name="Ramos J.L."/>
            <person name="Gallego J.R."/>
            <person name="Llorente I."/>
            <person name="Martins Dos Santos V.A."/>
            <person name="Jensen O.N."/>
            <person name="Pelaez A.I."/>
            <person name="Sanchez J."/>
            <person name="Ferrer M."/>
        </authorList>
    </citation>
    <scope>NUCLEOTIDE SEQUENCE</scope>
</reference>
<comment type="cofactor">
    <cofactor evidence="1">
        <name>Fe cation</name>
        <dbReference type="ChEBI" id="CHEBI:24875"/>
    </cofactor>
</comment>
<dbReference type="Gene3D" id="3.10.180.10">
    <property type="entry name" value="2,3-Dihydroxybiphenyl 1,2-Dioxygenase, domain 1"/>
    <property type="match status" value="2"/>
</dbReference>
<comment type="caution">
    <text evidence="7">The sequence shown here is derived from an EMBL/GenBank/DDBJ whole genome shotgun (WGS) entry which is preliminary data.</text>
</comment>
<evidence type="ECO:0000256" key="5">
    <source>
        <dbReference type="ARBA" id="ARBA00023004"/>
    </source>
</evidence>
<keyword evidence="4" id="KW-0677">Repeat</keyword>
<organism evidence="7">
    <name type="scientific">mine drainage metagenome</name>
    <dbReference type="NCBI Taxonomy" id="410659"/>
    <lineage>
        <taxon>unclassified sequences</taxon>
        <taxon>metagenomes</taxon>
        <taxon>ecological metagenomes</taxon>
    </lineage>
</organism>
<protein>
    <submittedName>
        <fullName evidence="7">4-hydroxyphenylpyruvate dioxygenase</fullName>
    </submittedName>
</protein>
<dbReference type="PROSITE" id="PS51819">
    <property type="entry name" value="VOC"/>
    <property type="match status" value="1"/>
</dbReference>
<feature type="non-terminal residue" evidence="7">
    <location>
        <position position="1"/>
    </location>
</feature>
<accession>T1BU53</accession>
<dbReference type="PANTHER" id="PTHR11959">
    <property type="entry name" value="4-HYDROXYPHENYLPYRUVATE DIOXYGENASE"/>
    <property type="match status" value="1"/>
</dbReference>
<evidence type="ECO:0000256" key="2">
    <source>
        <dbReference type="ARBA" id="ARBA00005877"/>
    </source>
</evidence>
<dbReference type="PANTHER" id="PTHR11959:SF1">
    <property type="entry name" value="4-HYDROXYPHENYLPYRUVATE DIOXYGENASE"/>
    <property type="match status" value="1"/>
</dbReference>
<dbReference type="InterPro" id="IPR005956">
    <property type="entry name" value="4OHPhenylPyrv_dOase"/>
</dbReference>
<evidence type="ECO:0000256" key="3">
    <source>
        <dbReference type="ARBA" id="ARBA00022723"/>
    </source>
</evidence>
<evidence type="ECO:0000256" key="1">
    <source>
        <dbReference type="ARBA" id="ARBA00001962"/>
    </source>
</evidence>
<evidence type="ECO:0000256" key="4">
    <source>
        <dbReference type="ARBA" id="ARBA00022737"/>
    </source>
</evidence>
<dbReference type="InterPro" id="IPR037523">
    <property type="entry name" value="VOC_core"/>
</dbReference>
<dbReference type="EMBL" id="AUZZ01003242">
    <property type="protein sequence ID" value="EQD57485.1"/>
    <property type="molecule type" value="Genomic_DNA"/>
</dbReference>
<reference evidence="7" key="1">
    <citation type="submission" date="2013-08" db="EMBL/GenBank/DDBJ databases">
        <authorList>
            <person name="Mendez C."/>
            <person name="Richter M."/>
            <person name="Ferrer M."/>
            <person name="Sanchez J."/>
        </authorList>
    </citation>
    <scope>NUCLEOTIDE SEQUENCE</scope>
</reference>
<keyword evidence="5" id="KW-0408">Iron</keyword>
<sequence>SYLLSQGDARFIFTSFLKPDDFVGKHVLLHGDGVKDISFIVPEMDVTIRGIEERKVIKPAKVEKVKTDNGTILKSSISTFGDTVHSLLDLGEYEGNLPPGFIEIEDDTKSKGIKLIDHIVGNVEEKKMDNWVNYYINGLGFKQLMSFDDKDISTEYSALQSKVVEYNNRKIVFPINEPAWGLKKSQIQEYLDYYKSPGVQHIAFLTDDIIDTVGKLKKAGIEFLKTPAVYYEDLEDRVGK</sequence>
<evidence type="ECO:0000259" key="6">
    <source>
        <dbReference type="PROSITE" id="PS51819"/>
    </source>
</evidence>
<comment type="similarity">
    <text evidence="2">Belongs to the 4HPPD family.</text>
</comment>
<keyword evidence="3" id="KW-0479">Metal-binding</keyword>
<dbReference type="Pfam" id="PF00903">
    <property type="entry name" value="Glyoxalase"/>
    <property type="match status" value="1"/>
</dbReference>
<dbReference type="GO" id="GO:0006572">
    <property type="term" value="P:L-tyrosine catabolic process"/>
    <property type="evidence" value="ECO:0007669"/>
    <property type="project" value="TreeGrafter"/>
</dbReference>
<dbReference type="CDD" id="cd08342">
    <property type="entry name" value="HPPD_N_like"/>
    <property type="match status" value="1"/>
</dbReference>
<dbReference type="SUPFAM" id="SSF54593">
    <property type="entry name" value="Glyoxalase/Bleomycin resistance protein/Dihydroxybiphenyl dioxygenase"/>
    <property type="match status" value="1"/>
</dbReference>
<dbReference type="InterPro" id="IPR041736">
    <property type="entry name" value="4OHPhenylPyrv_dOase_N"/>
</dbReference>
<gene>
    <name evidence="7" type="ORF">B2A_04772</name>
</gene>
<keyword evidence="7" id="KW-0560">Oxidoreductase</keyword>
<dbReference type="GO" id="GO:0003868">
    <property type="term" value="F:4-hydroxyphenylpyruvate dioxygenase activity"/>
    <property type="evidence" value="ECO:0007669"/>
    <property type="project" value="InterPro"/>
</dbReference>
<name>T1BU53_9ZZZZ</name>
<keyword evidence="7" id="KW-0223">Dioxygenase</keyword>
<proteinExistence type="inferred from homology"/>
<dbReference type="AlphaFoldDB" id="T1BU53"/>
<evidence type="ECO:0000313" key="7">
    <source>
        <dbReference type="EMBL" id="EQD57485.1"/>
    </source>
</evidence>
<dbReference type="InterPro" id="IPR029068">
    <property type="entry name" value="Glyas_Bleomycin-R_OHBP_Dase"/>
</dbReference>